<dbReference type="AlphaFoldDB" id="I2F7N7"/>
<accession>I2F7N7</accession>
<proteinExistence type="predicted"/>
<keyword evidence="2" id="KW-1185">Reference proteome</keyword>
<dbReference type="Proteomes" id="UP000002881">
    <property type="component" value="Chromosome"/>
</dbReference>
<dbReference type="STRING" id="660470.Theba_2313"/>
<dbReference type="RefSeq" id="WP_014731695.1">
    <property type="nucleotide sequence ID" value="NC_017934.1"/>
</dbReference>
<dbReference type="HOGENOM" id="CLU_2585597_0_0_0"/>
<evidence type="ECO:0000313" key="1">
    <source>
        <dbReference type="EMBL" id="AFK07940.1"/>
    </source>
</evidence>
<dbReference type="EMBL" id="CP003532">
    <property type="protein sequence ID" value="AFK07940.1"/>
    <property type="molecule type" value="Genomic_DNA"/>
</dbReference>
<organism evidence="1 2">
    <name type="scientific">Mesotoga prima MesG1.Ag.4.2</name>
    <dbReference type="NCBI Taxonomy" id="660470"/>
    <lineage>
        <taxon>Bacteria</taxon>
        <taxon>Thermotogati</taxon>
        <taxon>Thermotogota</taxon>
        <taxon>Thermotogae</taxon>
        <taxon>Kosmotogales</taxon>
        <taxon>Kosmotogaceae</taxon>
        <taxon>Mesotoga</taxon>
    </lineage>
</organism>
<dbReference type="GeneID" id="87108034"/>
<evidence type="ECO:0000313" key="2">
    <source>
        <dbReference type="Proteomes" id="UP000002881"/>
    </source>
</evidence>
<protein>
    <submittedName>
        <fullName evidence="1">Uncharacterized protein</fullName>
    </submittedName>
</protein>
<gene>
    <name evidence="1" type="ORF">Theba_2313</name>
</gene>
<name>I2F7N7_9BACT</name>
<dbReference type="KEGG" id="mpg:Theba_2313"/>
<sequence precursor="true">MSWIKELLSLITVFASYVESPGNGPEKKEKVKQMIKDALPDEQWKIDPEFFDFILDVLIDLVVMFLNKGLWKTAMKVLVK</sequence>
<reference evidence="1 2" key="1">
    <citation type="journal article" date="2012" name="Genome Biol. Evol.">
        <title>Genome Sequence of the Mesophilic Thermotogales Bacterium Mesotoga prima MesG1.Ag.4.2 Reveals the Largest Thermotogales Genome To Date.</title>
        <authorList>
            <person name="Zhaxybayeva O."/>
            <person name="Swithers K.S."/>
            <person name="Foght J."/>
            <person name="Green A.G."/>
            <person name="Bruce D."/>
            <person name="Detter C."/>
            <person name="Han S."/>
            <person name="Teshima H."/>
            <person name="Han J."/>
            <person name="Woyke T."/>
            <person name="Pitluck S."/>
            <person name="Nolan M."/>
            <person name="Ivanova N."/>
            <person name="Pati A."/>
            <person name="Land M.L."/>
            <person name="Dlutek M."/>
            <person name="Doolittle W.F."/>
            <person name="Noll K.M."/>
            <person name="Nesbo C.L."/>
        </authorList>
    </citation>
    <scope>NUCLEOTIDE SEQUENCE [LARGE SCALE GENOMIC DNA]</scope>
    <source>
        <strain evidence="2">mesG1.Ag.4.2</strain>
    </source>
</reference>